<evidence type="ECO:0000256" key="7">
    <source>
        <dbReference type="ARBA" id="ARBA00023002"/>
    </source>
</evidence>
<evidence type="ECO:0000259" key="13">
    <source>
        <dbReference type="Pfam" id="PF01593"/>
    </source>
</evidence>
<evidence type="ECO:0000256" key="12">
    <source>
        <dbReference type="SAM" id="MobiDB-lite"/>
    </source>
</evidence>
<dbReference type="InterPro" id="IPR050464">
    <property type="entry name" value="Zeta_carotene_desat/Oxidored"/>
</dbReference>
<dbReference type="EC" id="1.3.3.4" evidence="4 11"/>
<keyword evidence="6 11" id="KW-0274">FAD</keyword>
<name>D8PWQ6_SCHCM</name>
<protein>
    <recommendedName>
        <fullName evidence="4 11">Protoporphyrinogen oxidase</fullName>
        <ecNumber evidence="4 11">1.3.3.4</ecNumber>
    </recommendedName>
</protein>
<evidence type="ECO:0000313" key="15">
    <source>
        <dbReference type="Proteomes" id="UP000007431"/>
    </source>
</evidence>
<comment type="similarity">
    <text evidence="3 11">Belongs to the protoporphyrinogen/coproporphyrinogen oxidase family. Protoporphyrinogen oxidase subfamily.</text>
</comment>
<evidence type="ECO:0000256" key="6">
    <source>
        <dbReference type="ARBA" id="ARBA00022827"/>
    </source>
</evidence>
<evidence type="ECO:0000256" key="9">
    <source>
        <dbReference type="ARBA" id="ARBA00023244"/>
    </source>
</evidence>
<dbReference type="GO" id="GO:0004729">
    <property type="term" value="F:oxygen-dependent protoporphyrinogen oxidase activity"/>
    <property type="evidence" value="ECO:0007669"/>
    <property type="project" value="UniProtKB-UniRule"/>
</dbReference>
<dbReference type="EMBL" id="GL377303">
    <property type="protein sequence ID" value="EFJ01081.1"/>
    <property type="molecule type" value="Genomic_DNA"/>
</dbReference>
<dbReference type="PANTHER" id="PTHR42923:SF3">
    <property type="entry name" value="PROTOPORPHYRINOGEN OXIDASE"/>
    <property type="match status" value="1"/>
</dbReference>
<dbReference type="Proteomes" id="UP000007431">
    <property type="component" value="Unassembled WGS sequence"/>
</dbReference>
<dbReference type="Pfam" id="PF01593">
    <property type="entry name" value="Amino_oxidase"/>
    <property type="match status" value="1"/>
</dbReference>
<evidence type="ECO:0000256" key="10">
    <source>
        <dbReference type="ARBA" id="ARBA00047554"/>
    </source>
</evidence>
<dbReference type="NCBIfam" id="TIGR00562">
    <property type="entry name" value="proto_IX_ox"/>
    <property type="match status" value="1"/>
</dbReference>
<dbReference type="InParanoid" id="D8PWQ6"/>
<gene>
    <name evidence="14" type="ORF">SCHCODRAFT_50115</name>
</gene>
<evidence type="ECO:0000256" key="5">
    <source>
        <dbReference type="ARBA" id="ARBA00022630"/>
    </source>
</evidence>
<keyword evidence="8 11" id="KW-0350">Heme biosynthesis</keyword>
<evidence type="ECO:0000256" key="3">
    <source>
        <dbReference type="ARBA" id="ARBA00010551"/>
    </source>
</evidence>
<dbReference type="FunCoup" id="D8PWQ6">
    <property type="interactions" value="217"/>
</dbReference>
<accession>D8PWQ6</accession>
<comment type="catalytic activity">
    <reaction evidence="10 11">
        <text>protoporphyrinogen IX + 3 O2 = protoporphyrin IX + 3 H2O2</text>
        <dbReference type="Rhea" id="RHEA:25576"/>
        <dbReference type="ChEBI" id="CHEBI:15379"/>
        <dbReference type="ChEBI" id="CHEBI:16240"/>
        <dbReference type="ChEBI" id="CHEBI:57306"/>
        <dbReference type="ChEBI" id="CHEBI:57307"/>
        <dbReference type="EC" id="1.3.3.4"/>
    </reaction>
</comment>
<dbReference type="UniPathway" id="UPA00251">
    <property type="reaction ID" value="UER00324"/>
</dbReference>
<organism evidence="15">
    <name type="scientific">Schizophyllum commune (strain H4-8 / FGSC 9210)</name>
    <name type="common">Split gill fungus</name>
    <dbReference type="NCBI Taxonomy" id="578458"/>
    <lineage>
        <taxon>Eukaryota</taxon>
        <taxon>Fungi</taxon>
        <taxon>Dikarya</taxon>
        <taxon>Basidiomycota</taxon>
        <taxon>Agaricomycotina</taxon>
        <taxon>Agaricomycetes</taxon>
        <taxon>Agaricomycetidae</taxon>
        <taxon>Agaricales</taxon>
        <taxon>Schizophyllaceae</taxon>
        <taxon>Schizophyllum</taxon>
    </lineage>
</organism>
<evidence type="ECO:0000256" key="11">
    <source>
        <dbReference type="RuleBase" id="RU367069"/>
    </source>
</evidence>
<comment type="cofactor">
    <cofactor evidence="11">
        <name>FAD</name>
        <dbReference type="ChEBI" id="CHEBI:57692"/>
    </cofactor>
    <text evidence="11">Binds 1 FAD per subunit.</text>
</comment>
<feature type="domain" description="Amine oxidase" evidence="13">
    <location>
        <begin position="13"/>
        <end position="350"/>
    </location>
</feature>
<comment type="subcellular location">
    <subcellularLocation>
        <location evidence="11">Mitochondrion inner membrane</location>
    </subcellularLocation>
</comment>
<dbReference type="SUPFAM" id="SSF51905">
    <property type="entry name" value="FAD/NAD(P)-binding domain"/>
    <property type="match status" value="1"/>
</dbReference>
<dbReference type="InterPro" id="IPR002937">
    <property type="entry name" value="Amino_oxidase"/>
</dbReference>
<dbReference type="eggNOG" id="KOG1276">
    <property type="taxonomic scope" value="Eukaryota"/>
</dbReference>
<keyword evidence="7 11" id="KW-0560">Oxidoreductase</keyword>
<comment type="function">
    <text evidence="1 11">Catalyzes the 6-electron oxidation of protoporphyrinogen-IX to form protoporphyrin-IX.</text>
</comment>
<dbReference type="SUPFAM" id="SSF54373">
    <property type="entry name" value="FAD-linked reductases, C-terminal domain"/>
    <property type="match status" value="1"/>
</dbReference>
<sequence length="502" mass="54904">MAPHHIAVLGGGLTGLSSAYHLSHRFPNALITLVERSTRVGGWAESERVSLKDPKDGSEASILIEGGPRTLRPTAKSVLELVTRLDLLDDLILVPRTSPSAKNKYFHMPGQPGLLAVPSSFKGLISSPLGACLTRAVAKEAMAFSNRDDLKDESFDSFLCRRFTAEFAEKVGSALVHGIFAADSRKLSVRAAFPVLWEAEEYGWGSVVRGFIRGRREEDVEESYYISNPVQKAMEETAVFSFRNGMDTVARATEHHLSKLKNVTILKGADVKSLGVNSKDKSIEVQIRPTHVVSTLPLPALHRVLTPTSNLPHLTTNPYSTVTVYNLIFRTDTPTPIHPAGFGYLIPRPPGGYEQPQANKEGILGCVFDSCALSAQDVMPGPTKYTKMTVMTGGPYQNKPPALDTVLQALARHLDWPEVYEPVYTRVRENRDCIPVPAPGHLERVAELRRVLKEGEWQGRMEVVGAGVGGVSVGDCVEAGRWVGEGWGPSTPQMEDDECDDE</sequence>
<dbReference type="Gene3D" id="3.50.50.60">
    <property type="entry name" value="FAD/NAD(P)-binding domain"/>
    <property type="match status" value="1"/>
</dbReference>
<reference evidence="14 15" key="1">
    <citation type="journal article" date="2010" name="Nat. Biotechnol.">
        <title>Genome sequence of the model mushroom Schizophyllum commune.</title>
        <authorList>
            <person name="Ohm R.A."/>
            <person name="de Jong J.F."/>
            <person name="Lugones L.G."/>
            <person name="Aerts A."/>
            <person name="Kothe E."/>
            <person name="Stajich J.E."/>
            <person name="de Vries R.P."/>
            <person name="Record E."/>
            <person name="Levasseur A."/>
            <person name="Baker S.E."/>
            <person name="Bartholomew K.A."/>
            <person name="Coutinho P.M."/>
            <person name="Erdmann S."/>
            <person name="Fowler T.J."/>
            <person name="Gathman A.C."/>
            <person name="Lombard V."/>
            <person name="Henrissat B."/>
            <person name="Knabe N."/>
            <person name="Kuees U."/>
            <person name="Lilly W.W."/>
            <person name="Lindquist E."/>
            <person name="Lucas S."/>
            <person name="Magnuson J.K."/>
            <person name="Piumi F."/>
            <person name="Raudaskoski M."/>
            <person name="Salamov A."/>
            <person name="Schmutz J."/>
            <person name="Schwarze F.W.M.R."/>
            <person name="vanKuyk P.A."/>
            <person name="Horton J.S."/>
            <person name="Grigoriev I.V."/>
            <person name="Woesten H.A.B."/>
        </authorList>
    </citation>
    <scope>NUCLEOTIDE SEQUENCE [LARGE SCALE GENOMIC DNA]</scope>
    <source>
        <strain evidence="15">H4-8 / FGSC 9210</strain>
    </source>
</reference>
<comment type="pathway">
    <text evidence="2 11">Porphyrin-containing compound metabolism; protoporphyrin-IX biosynthesis; protoporphyrin-IX from protoporphyrinogen-IX: step 1/1.</text>
</comment>
<dbReference type="PANTHER" id="PTHR42923">
    <property type="entry name" value="PROTOPORPHYRINOGEN OXIDASE"/>
    <property type="match status" value="1"/>
</dbReference>
<evidence type="ECO:0000256" key="2">
    <source>
        <dbReference type="ARBA" id="ARBA00005073"/>
    </source>
</evidence>
<evidence type="ECO:0000256" key="1">
    <source>
        <dbReference type="ARBA" id="ARBA00002600"/>
    </source>
</evidence>
<dbReference type="VEuPathDB" id="FungiDB:SCHCODRAFT_02525011"/>
<proteinExistence type="inferred from homology"/>
<dbReference type="GO" id="GO:0006782">
    <property type="term" value="P:protoporphyrinogen IX biosynthetic process"/>
    <property type="evidence" value="ECO:0007669"/>
    <property type="project" value="UniProtKB-UniRule"/>
</dbReference>
<dbReference type="OMA" id="WFDQWFG"/>
<feature type="region of interest" description="Disordered" evidence="12">
    <location>
        <begin position="483"/>
        <end position="502"/>
    </location>
</feature>
<keyword evidence="9 11" id="KW-0627">Porphyrin biosynthesis</keyword>
<dbReference type="STRING" id="578458.D8PWQ6"/>
<evidence type="ECO:0000313" key="14">
    <source>
        <dbReference type="EMBL" id="EFJ01081.1"/>
    </source>
</evidence>
<dbReference type="GO" id="GO:0005743">
    <property type="term" value="C:mitochondrial inner membrane"/>
    <property type="evidence" value="ECO:0007669"/>
    <property type="project" value="UniProtKB-SubCell"/>
</dbReference>
<evidence type="ECO:0000256" key="4">
    <source>
        <dbReference type="ARBA" id="ARBA00012867"/>
    </source>
</evidence>
<keyword evidence="5 11" id="KW-0285">Flavoprotein</keyword>
<evidence type="ECO:0000256" key="8">
    <source>
        <dbReference type="ARBA" id="ARBA00023133"/>
    </source>
</evidence>
<dbReference type="HOGENOM" id="CLU_009629_1_1_1"/>
<dbReference type="InterPro" id="IPR036188">
    <property type="entry name" value="FAD/NAD-bd_sf"/>
</dbReference>
<keyword evidence="15" id="KW-1185">Reference proteome</keyword>
<dbReference type="AlphaFoldDB" id="D8PWQ6"/>
<dbReference type="InterPro" id="IPR004572">
    <property type="entry name" value="Protoporphyrinogen_oxidase"/>
</dbReference>